<evidence type="ECO:0000313" key="2">
    <source>
        <dbReference type="Proteomes" id="UP000268857"/>
    </source>
</evidence>
<protein>
    <submittedName>
        <fullName evidence="1">Uncharacterized protein</fullName>
    </submittedName>
</protein>
<gene>
    <name evidence="1" type="ORF">PCC6912_45630</name>
</gene>
<dbReference type="EMBL" id="RSCJ01000022">
    <property type="protein sequence ID" value="RUR75991.1"/>
    <property type="molecule type" value="Genomic_DNA"/>
</dbReference>
<sequence>METVEKFSKQNAQDVLLVINYSSSNSRKKYVKALMTEFINSPISIYQLNSFDKSITLDENYKLYMIKYRAS</sequence>
<dbReference type="AlphaFoldDB" id="A0A3S0ZZD6"/>
<dbReference type="Proteomes" id="UP000268857">
    <property type="component" value="Unassembled WGS sequence"/>
</dbReference>
<keyword evidence="2" id="KW-1185">Reference proteome</keyword>
<comment type="caution">
    <text evidence="1">The sequence shown here is derived from an EMBL/GenBank/DDBJ whole genome shotgun (WGS) entry which is preliminary data.</text>
</comment>
<reference evidence="1 2" key="1">
    <citation type="journal article" date="2019" name="Genome Biol. Evol.">
        <title>Day and night: Metabolic profiles and evolutionary relationships of six axenic non-marine cyanobacteria.</title>
        <authorList>
            <person name="Will S.E."/>
            <person name="Henke P."/>
            <person name="Boedeker C."/>
            <person name="Huang S."/>
            <person name="Brinkmann H."/>
            <person name="Rohde M."/>
            <person name="Jarek M."/>
            <person name="Friedl T."/>
            <person name="Seufert S."/>
            <person name="Schumacher M."/>
            <person name="Overmann J."/>
            <person name="Neumann-Schaal M."/>
            <person name="Petersen J."/>
        </authorList>
    </citation>
    <scope>NUCLEOTIDE SEQUENCE [LARGE SCALE GENOMIC DNA]</scope>
    <source>
        <strain evidence="1 2">PCC 6912</strain>
    </source>
</reference>
<accession>A0A3S0ZZD6</accession>
<proteinExistence type="predicted"/>
<name>A0A3S0ZZD6_CHLFR</name>
<organism evidence="1 2">
    <name type="scientific">Chlorogloeopsis fritschii PCC 6912</name>
    <dbReference type="NCBI Taxonomy" id="211165"/>
    <lineage>
        <taxon>Bacteria</taxon>
        <taxon>Bacillati</taxon>
        <taxon>Cyanobacteriota</taxon>
        <taxon>Cyanophyceae</taxon>
        <taxon>Nostocales</taxon>
        <taxon>Chlorogloeopsidaceae</taxon>
        <taxon>Chlorogloeopsis</taxon>
    </lineage>
</organism>
<evidence type="ECO:0000313" key="1">
    <source>
        <dbReference type="EMBL" id="RUR75991.1"/>
    </source>
</evidence>